<dbReference type="RefSeq" id="XP_018709877.1">
    <property type="nucleotide sequence ID" value="XM_018858062.1"/>
</dbReference>
<keyword evidence="4" id="KW-1185">Reference proteome</keyword>
<dbReference type="SUPFAM" id="SSF49899">
    <property type="entry name" value="Concanavalin A-like lectins/glucanases"/>
    <property type="match status" value="1"/>
</dbReference>
<dbReference type="GO" id="GO:0005975">
    <property type="term" value="P:carbohydrate metabolic process"/>
    <property type="evidence" value="ECO:0007669"/>
    <property type="project" value="InterPro"/>
</dbReference>
<dbReference type="InterPro" id="IPR013320">
    <property type="entry name" value="ConA-like_dom_sf"/>
</dbReference>
<evidence type="ECO:0000256" key="1">
    <source>
        <dbReference type="SAM" id="SignalP"/>
    </source>
</evidence>
<comment type="caution">
    <text evidence="3">The sequence shown here is derived from an EMBL/GenBank/DDBJ whole genome shotgun (WGS) entry which is preliminary data.</text>
</comment>
<dbReference type="Gene3D" id="2.60.120.200">
    <property type="match status" value="1"/>
</dbReference>
<dbReference type="STRING" id="869754.A0A1A0H5W3"/>
<dbReference type="Proteomes" id="UP000092555">
    <property type="component" value="Unassembled WGS sequence"/>
</dbReference>
<name>A0A1A0H5W3_9ASCO</name>
<protein>
    <recommendedName>
        <fullName evidence="2">GH16 domain-containing protein</fullName>
    </recommendedName>
</protein>
<dbReference type="OrthoDB" id="4781at2759"/>
<dbReference type="Pfam" id="PF00722">
    <property type="entry name" value="Glyco_hydro_16"/>
    <property type="match status" value="1"/>
</dbReference>
<dbReference type="GeneID" id="30031038"/>
<dbReference type="InterPro" id="IPR000757">
    <property type="entry name" value="Beta-glucanase-like"/>
</dbReference>
<reference evidence="3 4" key="1">
    <citation type="submission" date="2016-05" db="EMBL/GenBank/DDBJ databases">
        <title>Comparative genomics of biotechnologically important yeasts.</title>
        <authorList>
            <consortium name="DOE Joint Genome Institute"/>
            <person name="Riley R."/>
            <person name="Haridas S."/>
            <person name="Wolfe K.H."/>
            <person name="Lopes M.R."/>
            <person name="Hittinger C.T."/>
            <person name="Goker M."/>
            <person name="Salamov A."/>
            <person name="Wisecaver J."/>
            <person name="Long T.M."/>
            <person name="Aerts A.L."/>
            <person name="Barry K."/>
            <person name="Choi C."/>
            <person name="Clum A."/>
            <person name="Coughlan A.Y."/>
            <person name="Deshpande S."/>
            <person name="Douglass A.P."/>
            <person name="Hanson S.J."/>
            <person name="Klenk H.-P."/>
            <person name="LaButti K."/>
            <person name="Lapidus A."/>
            <person name="Lindquist E."/>
            <person name="Lipzen A."/>
            <person name="Meier-kolthoff J.P."/>
            <person name="Ohm R.A."/>
            <person name="Otillar R.P."/>
            <person name="Pangilinan J."/>
            <person name="Peng Y."/>
            <person name="Rokas A."/>
            <person name="Rosa C.A."/>
            <person name="Scheuner C."/>
            <person name="Sibirny A.A."/>
            <person name="Slot J.C."/>
            <person name="Stielow J.B."/>
            <person name="Sun H."/>
            <person name="Kurtzman C.P."/>
            <person name="Blackwell M."/>
            <person name="Grigoriev I.V."/>
            <person name="Jeffries T.W."/>
        </authorList>
    </citation>
    <scope>NUCLEOTIDE SEQUENCE [LARGE SCALE GENOMIC DNA]</scope>
    <source>
        <strain evidence="3 4">NRRL YB-4993</strain>
    </source>
</reference>
<dbReference type="GO" id="GO:0004553">
    <property type="term" value="F:hydrolase activity, hydrolyzing O-glycosyl compounds"/>
    <property type="evidence" value="ECO:0007669"/>
    <property type="project" value="InterPro"/>
</dbReference>
<organism evidence="3 4">
    <name type="scientific">Metschnikowia bicuspidata var. bicuspidata NRRL YB-4993</name>
    <dbReference type="NCBI Taxonomy" id="869754"/>
    <lineage>
        <taxon>Eukaryota</taxon>
        <taxon>Fungi</taxon>
        <taxon>Dikarya</taxon>
        <taxon>Ascomycota</taxon>
        <taxon>Saccharomycotina</taxon>
        <taxon>Pichiomycetes</taxon>
        <taxon>Metschnikowiaceae</taxon>
        <taxon>Metschnikowia</taxon>
    </lineage>
</organism>
<dbReference type="PROSITE" id="PS51257">
    <property type="entry name" value="PROKAR_LIPOPROTEIN"/>
    <property type="match status" value="1"/>
</dbReference>
<evidence type="ECO:0000313" key="3">
    <source>
        <dbReference type="EMBL" id="OBA19345.1"/>
    </source>
</evidence>
<keyword evidence="1" id="KW-0732">Signal</keyword>
<dbReference type="GO" id="GO:0009277">
    <property type="term" value="C:fungal-type cell wall"/>
    <property type="evidence" value="ECO:0007669"/>
    <property type="project" value="TreeGrafter"/>
</dbReference>
<dbReference type="GO" id="GO:0016757">
    <property type="term" value="F:glycosyltransferase activity"/>
    <property type="evidence" value="ECO:0007669"/>
    <property type="project" value="TreeGrafter"/>
</dbReference>
<dbReference type="PANTHER" id="PTHR10963">
    <property type="entry name" value="GLYCOSYL HYDROLASE-RELATED"/>
    <property type="match status" value="1"/>
</dbReference>
<gene>
    <name evidence="3" type="ORF">METBIDRAFT_46676</name>
</gene>
<evidence type="ECO:0000259" key="2">
    <source>
        <dbReference type="PROSITE" id="PS51762"/>
    </source>
</evidence>
<feature type="chain" id="PRO_5008291662" description="GH16 domain-containing protein" evidence="1">
    <location>
        <begin position="25"/>
        <end position="279"/>
    </location>
</feature>
<dbReference type="GO" id="GO:0031505">
    <property type="term" value="P:fungal-type cell wall organization"/>
    <property type="evidence" value="ECO:0007669"/>
    <property type="project" value="TreeGrafter"/>
</dbReference>
<dbReference type="PROSITE" id="PS51762">
    <property type="entry name" value="GH16_2"/>
    <property type="match status" value="1"/>
</dbReference>
<dbReference type="AlphaFoldDB" id="A0A1A0H5W3"/>
<sequence>MKIHGLSLVLNLFSILFLACTSSAYKEFCNPQKNSSCIARNRALQEPVKDPLTNNSAAFAGSNSCPLLCPCDNGTNFGILQRFDNPRLSSTEYILYGRAEADIMGAPGQGIISSFYLQSDDLDEIDIAEIFGSAPAVYQTNFFVKGDVANYADGAYHRVTNSTTQNFHRYGVQWNRLEIEWTLDGQVVRHRAGGTLPSSPMRVILSLWVGGDEANDPGTVQWAGGPTDFADAPFSMYARNIYVENYSDGGCYVYETNLTVSIEDECRQSQYFVKWNSTS</sequence>
<feature type="signal peptide" evidence="1">
    <location>
        <begin position="1"/>
        <end position="24"/>
    </location>
</feature>
<feature type="domain" description="GH16" evidence="2">
    <location>
        <begin position="23"/>
        <end position="246"/>
    </location>
</feature>
<dbReference type="EMBL" id="LXTC01000007">
    <property type="protein sequence ID" value="OBA19345.1"/>
    <property type="molecule type" value="Genomic_DNA"/>
</dbReference>
<dbReference type="InterPro" id="IPR050546">
    <property type="entry name" value="Glycosyl_Hydrlase_16"/>
</dbReference>
<dbReference type="PANTHER" id="PTHR10963:SF68">
    <property type="entry name" value="GLYCOSIDASE CRH1-RELATED"/>
    <property type="match status" value="1"/>
</dbReference>
<accession>A0A1A0H5W3</accession>
<proteinExistence type="predicted"/>
<evidence type="ECO:0000313" key="4">
    <source>
        <dbReference type="Proteomes" id="UP000092555"/>
    </source>
</evidence>